<proteinExistence type="inferred from homology"/>
<dbReference type="Pfam" id="PF01121">
    <property type="entry name" value="CoaE"/>
    <property type="match status" value="1"/>
</dbReference>
<comment type="similarity">
    <text evidence="1 5">Belongs to the CoaE family.</text>
</comment>
<keyword evidence="3 5" id="KW-0067">ATP-binding</keyword>
<comment type="pathway">
    <text evidence="5">Cofactor biosynthesis; coenzyme A biosynthesis; CoA from (R)-pantothenate: step 5/5.</text>
</comment>
<evidence type="ECO:0000256" key="1">
    <source>
        <dbReference type="ARBA" id="ARBA00009018"/>
    </source>
</evidence>
<name>A0A223V9C8_9FLAO</name>
<comment type="subcellular location">
    <subcellularLocation>
        <location evidence="5">Cytoplasm</location>
    </subcellularLocation>
</comment>
<dbReference type="CDD" id="cd02022">
    <property type="entry name" value="DPCK"/>
    <property type="match status" value="1"/>
</dbReference>
<dbReference type="GO" id="GO:0015937">
    <property type="term" value="P:coenzyme A biosynthetic process"/>
    <property type="evidence" value="ECO:0007669"/>
    <property type="project" value="UniProtKB-UniRule"/>
</dbReference>
<gene>
    <name evidence="5" type="primary">coaE</name>
    <name evidence="7" type="ORF">CJ263_18200</name>
</gene>
<comment type="function">
    <text evidence="5">Catalyzes the phosphorylation of the 3'-hydroxyl group of dephosphocoenzyme A to form coenzyme A.</text>
</comment>
<dbReference type="HAMAP" id="MF_00376">
    <property type="entry name" value="Dephospho_CoA_kinase"/>
    <property type="match status" value="1"/>
</dbReference>
<dbReference type="InterPro" id="IPR027417">
    <property type="entry name" value="P-loop_NTPase"/>
</dbReference>
<feature type="binding site" evidence="5">
    <location>
        <begin position="11"/>
        <end position="16"/>
    </location>
    <ligand>
        <name>ATP</name>
        <dbReference type="ChEBI" id="CHEBI:30616"/>
    </ligand>
</feature>
<keyword evidence="8" id="KW-1185">Reference proteome</keyword>
<dbReference type="PANTHER" id="PTHR10695">
    <property type="entry name" value="DEPHOSPHO-COA KINASE-RELATED"/>
    <property type="match status" value="1"/>
</dbReference>
<dbReference type="PRINTS" id="PR00988">
    <property type="entry name" value="URIDINKINASE"/>
</dbReference>
<evidence type="ECO:0000256" key="3">
    <source>
        <dbReference type="ARBA" id="ARBA00022840"/>
    </source>
</evidence>
<keyword evidence="5" id="KW-0963">Cytoplasm</keyword>
<dbReference type="InterPro" id="IPR001977">
    <property type="entry name" value="Depp_CoAkinase"/>
</dbReference>
<dbReference type="RefSeq" id="WP_094998576.1">
    <property type="nucleotide sequence ID" value="NZ_BMJL01000005.1"/>
</dbReference>
<dbReference type="Gene3D" id="3.40.50.300">
    <property type="entry name" value="P-loop containing nucleotide triphosphate hydrolases"/>
    <property type="match status" value="1"/>
</dbReference>
<dbReference type="EMBL" id="CP022957">
    <property type="protein sequence ID" value="ASV31991.1"/>
    <property type="molecule type" value="Genomic_DNA"/>
</dbReference>
<evidence type="ECO:0000256" key="4">
    <source>
        <dbReference type="ARBA" id="ARBA00022993"/>
    </source>
</evidence>
<accession>A0A223V9C8</accession>
<keyword evidence="4 5" id="KW-0173">Coenzyme A biosynthesis</keyword>
<evidence type="ECO:0000256" key="6">
    <source>
        <dbReference type="NCBIfam" id="TIGR00152"/>
    </source>
</evidence>
<evidence type="ECO:0000313" key="8">
    <source>
        <dbReference type="Proteomes" id="UP000215244"/>
    </source>
</evidence>
<keyword evidence="5 7" id="KW-0418">Kinase</keyword>
<reference evidence="7 8" key="1">
    <citation type="submission" date="2017-08" db="EMBL/GenBank/DDBJ databases">
        <title>The complete genome sequence of Maribacter sp. B1, isolated from deep-sea sediment.</title>
        <authorList>
            <person name="Wu Y.-H."/>
            <person name="Cheng H."/>
            <person name="Xu X.-W."/>
        </authorList>
    </citation>
    <scope>NUCLEOTIDE SEQUENCE [LARGE SCALE GENOMIC DNA]</scope>
    <source>
        <strain evidence="7 8">B1</strain>
    </source>
</reference>
<evidence type="ECO:0000313" key="7">
    <source>
        <dbReference type="EMBL" id="ASV31991.1"/>
    </source>
</evidence>
<keyword evidence="5" id="KW-0808">Transferase</keyword>
<keyword evidence="2 5" id="KW-0547">Nucleotide-binding</keyword>
<evidence type="ECO:0000256" key="2">
    <source>
        <dbReference type="ARBA" id="ARBA00022741"/>
    </source>
</evidence>
<dbReference type="PROSITE" id="PS51219">
    <property type="entry name" value="DPCK"/>
    <property type="match status" value="1"/>
</dbReference>
<dbReference type="NCBIfam" id="TIGR00152">
    <property type="entry name" value="dephospho-CoA kinase"/>
    <property type="match status" value="1"/>
</dbReference>
<dbReference type="SUPFAM" id="SSF52540">
    <property type="entry name" value="P-loop containing nucleoside triphosphate hydrolases"/>
    <property type="match status" value="1"/>
</dbReference>
<dbReference type="AlphaFoldDB" id="A0A223V9C8"/>
<dbReference type="UniPathway" id="UPA00241">
    <property type="reaction ID" value="UER00356"/>
</dbReference>
<dbReference type="Proteomes" id="UP000215244">
    <property type="component" value="Chromosome"/>
</dbReference>
<comment type="catalytic activity">
    <reaction evidence="5">
        <text>3'-dephospho-CoA + ATP = ADP + CoA + H(+)</text>
        <dbReference type="Rhea" id="RHEA:18245"/>
        <dbReference type="ChEBI" id="CHEBI:15378"/>
        <dbReference type="ChEBI" id="CHEBI:30616"/>
        <dbReference type="ChEBI" id="CHEBI:57287"/>
        <dbReference type="ChEBI" id="CHEBI:57328"/>
        <dbReference type="ChEBI" id="CHEBI:456216"/>
        <dbReference type="EC" id="2.7.1.24"/>
    </reaction>
</comment>
<dbReference type="OrthoDB" id="9812943at2"/>
<dbReference type="GO" id="GO:0005524">
    <property type="term" value="F:ATP binding"/>
    <property type="evidence" value="ECO:0007669"/>
    <property type="project" value="UniProtKB-UniRule"/>
</dbReference>
<dbReference type="GO" id="GO:0005737">
    <property type="term" value="C:cytoplasm"/>
    <property type="evidence" value="ECO:0007669"/>
    <property type="project" value="UniProtKB-SubCell"/>
</dbReference>
<dbReference type="PANTHER" id="PTHR10695:SF46">
    <property type="entry name" value="BIFUNCTIONAL COENZYME A SYNTHASE-RELATED"/>
    <property type="match status" value="1"/>
</dbReference>
<organism evidence="7 8">
    <name type="scientific">Maribacter cobaltidurans</name>
    <dbReference type="NCBI Taxonomy" id="1178778"/>
    <lineage>
        <taxon>Bacteria</taxon>
        <taxon>Pseudomonadati</taxon>
        <taxon>Bacteroidota</taxon>
        <taxon>Flavobacteriia</taxon>
        <taxon>Flavobacteriales</taxon>
        <taxon>Flavobacteriaceae</taxon>
        <taxon>Maribacter</taxon>
    </lineage>
</organism>
<protein>
    <recommendedName>
        <fullName evidence="5 6">Dephospho-CoA kinase</fullName>
        <ecNumber evidence="5 6">2.7.1.24</ecNumber>
    </recommendedName>
    <alternativeName>
        <fullName evidence="5">Dephosphocoenzyme A kinase</fullName>
    </alternativeName>
</protein>
<evidence type="ECO:0000256" key="5">
    <source>
        <dbReference type="HAMAP-Rule" id="MF_00376"/>
    </source>
</evidence>
<sequence>MKIVGLTGGIGSGKTTVAKMFAELGVPVYNSDLEAKKLMHSSKTIRNKLKILFGESAYLDGKLNRGYIAKSVFNDQDLLKALNGIVHPAVRRHFKKWCKKQDHSYVIQETALLFENRAQDLYDKIILVVAPKEVRIDRLLERDQSTREDILARMENQLEDKEKIPLADFIIKNTNLEKTGERVTEVNRAILDSY</sequence>
<dbReference type="GO" id="GO:0004140">
    <property type="term" value="F:dephospho-CoA kinase activity"/>
    <property type="evidence" value="ECO:0007669"/>
    <property type="project" value="UniProtKB-UniRule"/>
</dbReference>
<dbReference type="KEGG" id="marb:CJ263_18200"/>
<dbReference type="EC" id="2.7.1.24" evidence="5 6"/>